<sequence>MSNDNRTTNPNNLVIDEHYLEVGDKERIIDDNERRLTGTDHALDGHIIRHENDNIIDDHHIIGNHVVGHHDDIDRSAVKQMSKETKKDLNADIITGEPGSHPVGTGIGGLGGAAAGAAIGTIAGPLGTLIGGAIGAIVGGGIGHAAAEAIDPTHEEAYWRAQYANAPYYREGYDYDRDLHPAYAVGYANRARYPVGARFEDHEADLERSWHEVKGESRMEWNEARAASRDAWNRVS</sequence>
<dbReference type="STRING" id="45610.AOC03_11145"/>
<dbReference type="KEGG" id="pur:AOC03_11145"/>
<dbReference type="AlphaFoldDB" id="A0A0M4T3T9"/>
<organism evidence="2 3">
    <name type="scientific">Psychrobacter urativorans</name>
    <dbReference type="NCBI Taxonomy" id="45610"/>
    <lineage>
        <taxon>Bacteria</taxon>
        <taxon>Pseudomonadati</taxon>
        <taxon>Pseudomonadota</taxon>
        <taxon>Gammaproteobacteria</taxon>
        <taxon>Moraxellales</taxon>
        <taxon>Moraxellaceae</taxon>
        <taxon>Psychrobacter</taxon>
    </lineage>
</organism>
<evidence type="ECO:0000313" key="3">
    <source>
        <dbReference type="Proteomes" id="UP000059847"/>
    </source>
</evidence>
<dbReference type="EMBL" id="CP012678">
    <property type="protein sequence ID" value="ALF60528.1"/>
    <property type="molecule type" value="Genomic_DNA"/>
</dbReference>
<dbReference type="InterPro" id="IPR039567">
    <property type="entry name" value="Gly-zipper"/>
</dbReference>
<dbReference type="Pfam" id="PF13488">
    <property type="entry name" value="Gly-zipper_Omp"/>
    <property type="match status" value="1"/>
</dbReference>
<feature type="domain" description="Glycine zipper" evidence="1">
    <location>
        <begin position="107"/>
        <end position="148"/>
    </location>
</feature>
<reference evidence="2 3" key="1">
    <citation type="submission" date="2015-09" db="EMBL/GenBank/DDBJ databases">
        <title>Complete genome of Psychrobacter urativorans R10.10B.</title>
        <authorList>
            <person name="See-Too W.S."/>
            <person name="Chan K.G."/>
        </authorList>
    </citation>
    <scope>NUCLEOTIDE SEQUENCE [LARGE SCALE GENOMIC DNA]</scope>
    <source>
        <strain evidence="2 3">R10.10B</strain>
    </source>
</reference>
<protein>
    <recommendedName>
        <fullName evidence="1">Glycine zipper domain-containing protein</fullName>
    </recommendedName>
</protein>
<accession>A0A0M4T3T9</accession>
<dbReference type="Proteomes" id="UP000059847">
    <property type="component" value="Chromosome"/>
</dbReference>
<dbReference type="OrthoDB" id="5966759at2"/>
<name>A0A0M4T3T9_9GAMM</name>
<keyword evidence="3" id="KW-1185">Reference proteome</keyword>
<evidence type="ECO:0000313" key="2">
    <source>
        <dbReference type="EMBL" id="ALF60528.1"/>
    </source>
</evidence>
<gene>
    <name evidence="2" type="ORF">AOC03_11145</name>
</gene>
<evidence type="ECO:0000259" key="1">
    <source>
        <dbReference type="Pfam" id="PF13488"/>
    </source>
</evidence>
<proteinExistence type="predicted"/>